<feature type="non-terminal residue" evidence="3">
    <location>
        <position position="1"/>
    </location>
</feature>
<dbReference type="Gene3D" id="3.30.70.270">
    <property type="match status" value="2"/>
</dbReference>
<dbReference type="GO" id="GO:0003824">
    <property type="term" value="F:catalytic activity"/>
    <property type="evidence" value="ECO:0007669"/>
    <property type="project" value="UniProtKB-KW"/>
</dbReference>
<dbReference type="InterPro" id="IPR050951">
    <property type="entry name" value="Retrovirus_Pol_polyprotein"/>
</dbReference>
<dbReference type="InterPro" id="IPR000477">
    <property type="entry name" value="RT_dom"/>
</dbReference>
<dbReference type="GO" id="GO:0071897">
    <property type="term" value="P:DNA biosynthetic process"/>
    <property type="evidence" value="ECO:0007669"/>
    <property type="project" value="UniProtKB-ARBA"/>
</dbReference>
<feature type="domain" description="Reverse transcriptase" evidence="2">
    <location>
        <begin position="1"/>
        <end position="162"/>
    </location>
</feature>
<dbReference type="Pfam" id="PF00078">
    <property type="entry name" value="RVT_1"/>
    <property type="match status" value="1"/>
</dbReference>
<dbReference type="Pfam" id="PF17919">
    <property type="entry name" value="RT_RNaseH_2"/>
    <property type="match status" value="1"/>
</dbReference>
<reference evidence="3" key="1">
    <citation type="journal article" date="2014" name="PLoS ONE">
        <title>Transcriptome-Based Identification of ABC Transporters in the Western Tarnished Plant Bug Lygus hesperus.</title>
        <authorList>
            <person name="Hull J.J."/>
            <person name="Chaney K."/>
            <person name="Geib S.M."/>
            <person name="Fabrick J.A."/>
            <person name="Brent C.S."/>
            <person name="Walsh D."/>
            <person name="Lavine L.C."/>
        </authorList>
    </citation>
    <scope>NUCLEOTIDE SEQUENCE</scope>
</reference>
<sequence length="262" mass="30084">VPVVKPNNEIRICADYSRTVNQYCDVPQYPLPRLEDVLSSLRGGRHFSTLDIFNAFLHVPTTPETSEILTINTPKGLYRPKRMIFGISAAPATWQKYIHNLLVDIPGLCVVHDDIILTATTFEEHLRRLTMLFKRLKDNNLHVNYNKCKFLQDTVIYLGYKLDANGIHKTTSKIEAVYKFPEPKDVKQTRTFLGMVSFYSRFFPQLATMSYPLHQLTHKGVPFTWSKECAAAFSKIKQEITSDRILAHYDPTKPLYLSVDAS</sequence>
<dbReference type="InterPro" id="IPR043502">
    <property type="entry name" value="DNA/RNA_pol_sf"/>
</dbReference>
<dbReference type="AlphaFoldDB" id="A0A0A9XIP4"/>
<dbReference type="EMBL" id="GBHO01024088">
    <property type="protein sequence ID" value="JAG19516.1"/>
    <property type="molecule type" value="Transcribed_RNA"/>
</dbReference>
<dbReference type="FunFam" id="3.30.70.270:FF:000026">
    <property type="entry name" value="Transposon Ty3-G Gag-Pol polyprotein"/>
    <property type="match status" value="1"/>
</dbReference>
<proteinExistence type="predicted"/>
<feature type="non-terminal residue" evidence="3">
    <location>
        <position position="262"/>
    </location>
</feature>
<dbReference type="PROSITE" id="PS50878">
    <property type="entry name" value="RT_POL"/>
    <property type="match status" value="1"/>
</dbReference>
<accession>A0A0A9XIP4</accession>
<protein>
    <submittedName>
        <fullName evidence="3">Retrovirus-related Pol polyprotein from transposon 17.6</fullName>
    </submittedName>
</protein>
<evidence type="ECO:0000259" key="2">
    <source>
        <dbReference type="PROSITE" id="PS50878"/>
    </source>
</evidence>
<evidence type="ECO:0000313" key="3">
    <source>
        <dbReference type="EMBL" id="JAG19516.1"/>
    </source>
</evidence>
<dbReference type="InterPro" id="IPR043128">
    <property type="entry name" value="Rev_trsase/Diguanyl_cyclase"/>
</dbReference>
<dbReference type="SUPFAM" id="SSF56672">
    <property type="entry name" value="DNA/RNA polymerases"/>
    <property type="match status" value="1"/>
</dbReference>
<dbReference type="CDD" id="cd01647">
    <property type="entry name" value="RT_LTR"/>
    <property type="match status" value="1"/>
</dbReference>
<dbReference type="Gene3D" id="3.10.10.10">
    <property type="entry name" value="HIV Type 1 Reverse Transcriptase, subunit A, domain 1"/>
    <property type="match status" value="1"/>
</dbReference>
<dbReference type="PANTHER" id="PTHR37984:SF5">
    <property type="entry name" value="PROTEIN NYNRIN-LIKE"/>
    <property type="match status" value="1"/>
</dbReference>
<dbReference type="PANTHER" id="PTHR37984">
    <property type="entry name" value="PROTEIN CBG26694"/>
    <property type="match status" value="1"/>
</dbReference>
<gene>
    <name evidence="3" type="primary">pol_199</name>
    <name evidence="3" type="ORF">CM83_104005</name>
</gene>
<organism evidence="3">
    <name type="scientific">Lygus hesperus</name>
    <name type="common">Western plant bug</name>
    <dbReference type="NCBI Taxonomy" id="30085"/>
    <lineage>
        <taxon>Eukaryota</taxon>
        <taxon>Metazoa</taxon>
        <taxon>Ecdysozoa</taxon>
        <taxon>Arthropoda</taxon>
        <taxon>Hexapoda</taxon>
        <taxon>Insecta</taxon>
        <taxon>Pterygota</taxon>
        <taxon>Neoptera</taxon>
        <taxon>Paraneoptera</taxon>
        <taxon>Hemiptera</taxon>
        <taxon>Heteroptera</taxon>
        <taxon>Panheteroptera</taxon>
        <taxon>Cimicomorpha</taxon>
        <taxon>Miridae</taxon>
        <taxon>Mirini</taxon>
        <taxon>Lygus</taxon>
    </lineage>
</organism>
<name>A0A0A9XIP4_LYGHE</name>
<keyword evidence="1" id="KW-0511">Multifunctional enzyme</keyword>
<reference evidence="3" key="2">
    <citation type="submission" date="2014-07" db="EMBL/GenBank/DDBJ databases">
        <authorList>
            <person name="Hull J."/>
        </authorList>
    </citation>
    <scope>NUCLEOTIDE SEQUENCE</scope>
</reference>
<dbReference type="InterPro" id="IPR041577">
    <property type="entry name" value="RT_RNaseH_2"/>
</dbReference>
<evidence type="ECO:0000256" key="1">
    <source>
        <dbReference type="ARBA" id="ARBA00023268"/>
    </source>
</evidence>